<dbReference type="InterPro" id="IPR001356">
    <property type="entry name" value="HD"/>
</dbReference>
<feature type="compositionally biased region" description="Basic and acidic residues" evidence="9">
    <location>
        <begin position="28"/>
        <end position="42"/>
    </location>
</feature>
<dbReference type="GO" id="GO:0000978">
    <property type="term" value="F:RNA polymerase II cis-regulatory region sequence-specific DNA binding"/>
    <property type="evidence" value="ECO:0007669"/>
    <property type="project" value="TreeGrafter"/>
</dbReference>
<evidence type="ECO:0000259" key="10">
    <source>
        <dbReference type="PROSITE" id="PS50071"/>
    </source>
</evidence>
<feature type="compositionally biased region" description="Polar residues" evidence="9">
    <location>
        <begin position="44"/>
        <end position="54"/>
    </location>
</feature>
<protein>
    <submittedName>
        <fullName evidence="12">Homeobox domain-containing protein</fullName>
    </submittedName>
</protein>
<dbReference type="PROSITE" id="PS50071">
    <property type="entry name" value="HOMEOBOX_2"/>
    <property type="match status" value="1"/>
</dbReference>
<evidence type="ECO:0000256" key="1">
    <source>
        <dbReference type="ARBA" id="ARBA00004123"/>
    </source>
</evidence>
<dbReference type="InterPro" id="IPR052002">
    <property type="entry name" value="Even-skipped_HD"/>
</dbReference>
<dbReference type="InterPro" id="IPR020479">
    <property type="entry name" value="HD_metazoa"/>
</dbReference>
<dbReference type="SUPFAM" id="SSF46689">
    <property type="entry name" value="Homeodomain-like"/>
    <property type="match status" value="1"/>
</dbReference>
<dbReference type="PRINTS" id="PR00024">
    <property type="entry name" value="HOMEOBOX"/>
</dbReference>
<dbReference type="WBParaSite" id="PSU_v2.g9291.t1">
    <property type="protein sequence ID" value="PSU_v2.g9291.t1"/>
    <property type="gene ID" value="PSU_v2.g9291"/>
</dbReference>
<proteinExistence type="inferred from homology"/>
<dbReference type="GO" id="GO:0005634">
    <property type="term" value="C:nucleus"/>
    <property type="evidence" value="ECO:0007669"/>
    <property type="project" value="UniProtKB-SubCell"/>
</dbReference>
<evidence type="ECO:0000256" key="7">
    <source>
        <dbReference type="PROSITE-ProRule" id="PRU00108"/>
    </source>
</evidence>
<evidence type="ECO:0000313" key="12">
    <source>
        <dbReference type="WBParaSite" id="PSU_v2.g9291.t1"/>
    </source>
</evidence>
<reference evidence="12" key="1">
    <citation type="submission" date="2022-11" db="UniProtKB">
        <authorList>
            <consortium name="WormBaseParasite"/>
        </authorList>
    </citation>
    <scope>IDENTIFICATION</scope>
</reference>
<keyword evidence="3 7" id="KW-0238">DNA-binding</keyword>
<name>A0A914ZC30_9BILA</name>
<keyword evidence="4 7" id="KW-0371">Homeobox</keyword>
<dbReference type="Gene3D" id="1.10.10.60">
    <property type="entry name" value="Homeodomain-like"/>
    <property type="match status" value="1"/>
</dbReference>
<evidence type="ECO:0000256" key="8">
    <source>
        <dbReference type="RuleBase" id="RU000682"/>
    </source>
</evidence>
<accession>A0A914ZC30</accession>
<keyword evidence="5 7" id="KW-0539">Nucleus</keyword>
<comment type="subcellular location">
    <subcellularLocation>
        <location evidence="1 7 8">Nucleus</location>
    </subcellularLocation>
</comment>
<feature type="DNA-binding region" description="Homeobox" evidence="7">
    <location>
        <begin position="119"/>
        <end position="178"/>
    </location>
</feature>
<evidence type="ECO:0000256" key="9">
    <source>
        <dbReference type="SAM" id="MobiDB-lite"/>
    </source>
</evidence>
<dbReference type="PROSITE" id="PS00027">
    <property type="entry name" value="HOMEOBOX_1"/>
    <property type="match status" value="1"/>
</dbReference>
<dbReference type="CDD" id="cd00086">
    <property type="entry name" value="homeodomain"/>
    <property type="match status" value="1"/>
</dbReference>
<dbReference type="SMART" id="SM00389">
    <property type="entry name" value="HOX"/>
    <property type="match status" value="1"/>
</dbReference>
<feature type="domain" description="Homeobox" evidence="10">
    <location>
        <begin position="117"/>
        <end position="177"/>
    </location>
</feature>
<evidence type="ECO:0000256" key="4">
    <source>
        <dbReference type="ARBA" id="ARBA00023155"/>
    </source>
</evidence>
<evidence type="ECO:0000256" key="6">
    <source>
        <dbReference type="ARBA" id="ARBA00038449"/>
    </source>
</evidence>
<keyword evidence="2" id="KW-0217">Developmental protein</keyword>
<dbReference type="PANTHER" id="PTHR46294:SF4">
    <property type="entry name" value="SEGMENTATION PROTEIN EVEN-SKIPPED"/>
    <property type="match status" value="1"/>
</dbReference>
<dbReference type="AlphaFoldDB" id="A0A914ZC30"/>
<evidence type="ECO:0000256" key="3">
    <source>
        <dbReference type="ARBA" id="ARBA00023125"/>
    </source>
</evidence>
<dbReference type="InterPro" id="IPR017970">
    <property type="entry name" value="Homeobox_CS"/>
</dbReference>
<keyword evidence="11" id="KW-1185">Reference proteome</keyword>
<evidence type="ECO:0000256" key="2">
    <source>
        <dbReference type="ARBA" id="ARBA00022473"/>
    </source>
</evidence>
<dbReference type="InterPro" id="IPR009057">
    <property type="entry name" value="Homeodomain-like_sf"/>
</dbReference>
<comment type="similarity">
    <text evidence="6">Belongs to the even-skipped homeobox family.</text>
</comment>
<organism evidence="11 12">
    <name type="scientific">Panagrolaimus superbus</name>
    <dbReference type="NCBI Taxonomy" id="310955"/>
    <lineage>
        <taxon>Eukaryota</taxon>
        <taxon>Metazoa</taxon>
        <taxon>Ecdysozoa</taxon>
        <taxon>Nematoda</taxon>
        <taxon>Chromadorea</taxon>
        <taxon>Rhabditida</taxon>
        <taxon>Tylenchina</taxon>
        <taxon>Panagrolaimomorpha</taxon>
        <taxon>Panagrolaimoidea</taxon>
        <taxon>Panagrolaimidae</taxon>
        <taxon>Panagrolaimus</taxon>
    </lineage>
</organism>
<evidence type="ECO:0000313" key="11">
    <source>
        <dbReference type="Proteomes" id="UP000887577"/>
    </source>
</evidence>
<sequence>MQSFAIESLIRSEASRILSTMAAANANIKDEPPSLTKDREDANESQCSSSNDSNVFNDCGFEGETTSLSLPSDNYTKLKLGYPDELKVDTIQHDHVTKMHGGPISHQPHLSPIVADNQARRYRTAFSREQLNVLENEFARENYVSKIRRSELAAELNLPEGTIKVWFQNRRMKDKRQRPTFVPMSIEQMTAYMVSYEAWRQAPFRFYSQNNMLPLINNPTMTAAAAANLLPMQSMIYPNSQTQTQPKSPESSK</sequence>
<dbReference type="Proteomes" id="UP000887577">
    <property type="component" value="Unplaced"/>
</dbReference>
<feature type="region of interest" description="Disordered" evidence="9">
    <location>
        <begin position="28"/>
        <end position="54"/>
    </location>
</feature>
<dbReference type="GO" id="GO:0000981">
    <property type="term" value="F:DNA-binding transcription factor activity, RNA polymerase II-specific"/>
    <property type="evidence" value="ECO:0007669"/>
    <property type="project" value="InterPro"/>
</dbReference>
<dbReference type="PANTHER" id="PTHR46294">
    <property type="entry name" value="SEGMENTATION PROTEIN EVEN-SKIPPED"/>
    <property type="match status" value="1"/>
</dbReference>
<dbReference type="Pfam" id="PF00046">
    <property type="entry name" value="Homeodomain"/>
    <property type="match status" value="1"/>
</dbReference>
<evidence type="ECO:0000256" key="5">
    <source>
        <dbReference type="ARBA" id="ARBA00023242"/>
    </source>
</evidence>